<gene>
    <name evidence="2" type="ORF">LPTSP4_13840</name>
</gene>
<dbReference type="PANTHER" id="PTHR30032:SF4">
    <property type="entry name" value="AMIDASE ENHANCER"/>
    <property type="match status" value="1"/>
</dbReference>
<dbReference type="GO" id="GO:0030435">
    <property type="term" value="P:sporulation resulting in formation of a cellular spore"/>
    <property type="evidence" value="ECO:0007669"/>
    <property type="project" value="InterPro"/>
</dbReference>
<dbReference type="Pfam" id="PF08486">
    <property type="entry name" value="SpoIID"/>
    <property type="match status" value="1"/>
</dbReference>
<keyword evidence="3" id="KW-1185">Reference proteome</keyword>
<accession>A0A2P2DZ10</accession>
<dbReference type="Proteomes" id="UP000245133">
    <property type="component" value="Unassembled WGS sequence"/>
</dbReference>
<evidence type="ECO:0000313" key="3">
    <source>
        <dbReference type="Proteomes" id="UP000245133"/>
    </source>
</evidence>
<proteinExistence type="predicted"/>
<dbReference type="InterPro" id="IPR051922">
    <property type="entry name" value="Bact_Sporulation_Assoc"/>
</dbReference>
<keyword evidence="2" id="KW-0449">Lipoprotein</keyword>
<dbReference type="InterPro" id="IPR013486">
    <property type="entry name" value="SpoIID/LytB"/>
</dbReference>
<dbReference type="EMBL" id="BFBB01000003">
    <property type="protein sequence ID" value="GBF49864.1"/>
    <property type="molecule type" value="Genomic_DNA"/>
</dbReference>
<protein>
    <submittedName>
        <fullName evidence="2">Lipoprotein</fullName>
    </submittedName>
</protein>
<reference evidence="2 3" key="1">
    <citation type="submission" date="2018-02" db="EMBL/GenBank/DDBJ databases">
        <title>Novel Leptospira species isolated from soil and water in Japan.</title>
        <authorList>
            <person name="Nakao R."/>
            <person name="Masuzawa T."/>
        </authorList>
    </citation>
    <scope>NUCLEOTIDE SEQUENCE [LARGE SCALE GENOMIC DNA]</scope>
    <source>
        <strain evidence="2 3">YH101</strain>
    </source>
</reference>
<organism evidence="2 3">
    <name type="scientific">Leptospira ryugenii</name>
    <dbReference type="NCBI Taxonomy" id="1917863"/>
    <lineage>
        <taxon>Bacteria</taxon>
        <taxon>Pseudomonadati</taxon>
        <taxon>Spirochaetota</taxon>
        <taxon>Spirochaetia</taxon>
        <taxon>Leptospirales</taxon>
        <taxon>Leptospiraceae</taxon>
        <taxon>Leptospira</taxon>
    </lineage>
</organism>
<comment type="caution">
    <text evidence="2">The sequence shown here is derived from an EMBL/GenBank/DDBJ whole genome shotgun (WGS) entry which is preliminary data.</text>
</comment>
<dbReference type="AlphaFoldDB" id="A0A2P2DZ10"/>
<feature type="domain" description="Sporulation stage II protein D amidase enhancer LytB N-terminal" evidence="1">
    <location>
        <begin position="90"/>
        <end position="181"/>
    </location>
</feature>
<name>A0A2P2DZ10_9LEPT</name>
<dbReference type="GO" id="GO:0030288">
    <property type="term" value="C:outer membrane-bounded periplasmic space"/>
    <property type="evidence" value="ECO:0007669"/>
    <property type="project" value="TreeGrafter"/>
</dbReference>
<dbReference type="PANTHER" id="PTHR30032">
    <property type="entry name" value="N-ACETYLMURAMOYL-L-ALANINE AMIDASE-RELATED"/>
    <property type="match status" value="1"/>
</dbReference>
<sequence>MVVSTWVPSDQNLGFSTVRVLLSEAGTEESFRSKETIEVYDANDLVIKKAYEFLSMDPSALKAPIRLVSTGDYIEYKGSQYRGQIEIKPYNGKVLIINKVPLEEYLFSVVPSEVPASWPDEALKAQAVCARTYVVREMIAKAKQPYDVDTTTNTQVYRGKTKEHMNTTRAVEDTQGLILLYRGAPIQSFFHSNSGGVTEDPVNVWGSKLDYLVSVRSEYDKDAENFAWEEKISQGSMNQILSSLNLGEIQDVVVVNRFPSSRVNELEILGTRGTKKMKAVEFRKLMGASRLKSTRFGIRREEDGNFFLKGVGSGHGVGLSQWGSYAMAKENFDYKEILSFYYKDIEFARMMQNN</sequence>
<dbReference type="NCBIfam" id="TIGR02669">
    <property type="entry name" value="SpoIID_LytB"/>
    <property type="match status" value="1"/>
</dbReference>
<dbReference type="InterPro" id="IPR013693">
    <property type="entry name" value="SpoIID/LytB_N"/>
</dbReference>
<evidence type="ECO:0000313" key="2">
    <source>
        <dbReference type="EMBL" id="GBF49864.1"/>
    </source>
</evidence>
<evidence type="ECO:0000259" key="1">
    <source>
        <dbReference type="Pfam" id="PF08486"/>
    </source>
</evidence>